<sequence>MQLEPASMFAIVNVFMYVKYVGEPSSHACTCVVGARGSNSSRRVLLTANQNISAQLQIPKPNDNEL</sequence>
<gene>
    <name evidence="1" type="ORF">Pyn_06790</name>
</gene>
<dbReference type="AlphaFoldDB" id="A0A314YEA0"/>
<protein>
    <submittedName>
        <fullName evidence="1">Uncharacterized protein</fullName>
    </submittedName>
</protein>
<evidence type="ECO:0000313" key="1">
    <source>
        <dbReference type="EMBL" id="PQQ03301.1"/>
    </source>
</evidence>
<accession>A0A314YEA0</accession>
<dbReference type="EMBL" id="PJQY01001358">
    <property type="protein sequence ID" value="PQQ03301.1"/>
    <property type="molecule type" value="Genomic_DNA"/>
</dbReference>
<proteinExistence type="predicted"/>
<evidence type="ECO:0000313" key="2">
    <source>
        <dbReference type="Proteomes" id="UP000250321"/>
    </source>
</evidence>
<dbReference type="Proteomes" id="UP000250321">
    <property type="component" value="Unassembled WGS sequence"/>
</dbReference>
<organism evidence="1 2">
    <name type="scientific">Prunus yedoensis var. nudiflora</name>
    <dbReference type="NCBI Taxonomy" id="2094558"/>
    <lineage>
        <taxon>Eukaryota</taxon>
        <taxon>Viridiplantae</taxon>
        <taxon>Streptophyta</taxon>
        <taxon>Embryophyta</taxon>
        <taxon>Tracheophyta</taxon>
        <taxon>Spermatophyta</taxon>
        <taxon>Magnoliopsida</taxon>
        <taxon>eudicotyledons</taxon>
        <taxon>Gunneridae</taxon>
        <taxon>Pentapetalae</taxon>
        <taxon>rosids</taxon>
        <taxon>fabids</taxon>
        <taxon>Rosales</taxon>
        <taxon>Rosaceae</taxon>
        <taxon>Amygdaloideae</taxon>
        <taxon>Amygdaleae</taxon>
        <taxon>Prunus</taxon>
    </lineage>
</organism>
<comment type="caution">
    <text evidence="1">The sequence shown here is derived from an EMBL/GenBank/DDBJ whole genome shotgun (WGS) entry which is preliminary data.</text>
</comment>
<reference evidence="1 2" key="1">
    <citation type="submission" date="2018-02" db="EMBL/GenBank/DDBJ databases">
        <title>Draft genome of wild Prunus yedoensis var. nudiflora.</title>
        <authorList>
            <person name="Baek S."/>
            <person name="Kim J.-H."/>
            <person name="Choi K."/>
            <person name="Kim G.-B."/>
            <person name="Cho A."/>
            <person name="Jang H."/>
            <person name="Shin C.-H."/>
            <person name="Yu H.-J."/>
            <person name="Mun J.-H."/>
        </authorList>
    </citation>
    <scope>NUCLEOTIDE SEQUENCE [LARGE SCALE GENOMIC DNA]</scope>
    <source>
        <strain evidence="2">cv. Jeju island</strain>
        <tissue evidence="1">Leaf</tissue>
    </source>
</reference>
<keyword evidence="2" id="KW-1185">Reference proteome</keyword>
<name>A0A314YEA0_PRUYE</name>